<dbReference type="InterPro" id="IPR016181">
    <property type="entry name" value="Acyl_CoA_acyltransferase"/>
</dbReference>
<proteinExistence type="predicted"/>
<protein>
    <submittedName>
        <fullName evidence="2">N-acetyltransferase</fullName>
    </submittedName>
</protein>
<dbReference type="PROSITE" id="PS51186">
    <property type="entry name" value="GNAT"/>
    <property type="match status" value="1"/>
</dbReference>
<dbReference type="Gene3D" id="3.40.630.30">
    <property type="match status" value="1"/>
</dbReference>
<dbReference type="GO" id="GO:0016747">
    <property type="term" value="F:acyltransferase activity, transferring groups other than amino-acyl groups"/>
    <property type="evidence" value="ECO:0007669"/>
    <property type="project" value="InterPro"/>
</dbReference>
<dbReference type="AlphaFoldDB" id="A0A2T2Z8L4"/>
<comment type="caution">
    <text evidence="2">The sequence shown here is derived from an EMBL/GenBank/DDBJ whole genome shotgun (WGS) entry which is preliminary data.</text>
</comment>
<dbReference type="Pfam" id="PF00583">
    <property type="entry name" value="Acetyltransf_1"/>
    <property type="match status" value="1"/>
</dbReference>
<gene>
    <name evidence="2" type="ORF">C8259_09700</name>
</gene>
<name>A0A2T2Z8L4_9NOCA</name>
<accession>A0A2T2Z8L4</accession>
<dbReference type="SUPFAM" id="SSF55729">
    <property type="entry name" value="Acyl-CoA N-acyltransferases (Nat)"/>
    <property type="match status" value="1"/>
</dbReference>
<dbReference type="EMBL" id="PYHS01000004">
    <property type="protein sequence ID" value="PSR64091.1"/>
    <property type="molecule type" value="Genomic_DNA"/>
</dbReference>
<dbReference type="CDD" id="cd04301">
    <property type="entry name" value="NAT_SF"/>
    <property type="match status" value="1"/>
</dbReference>
<organism evidence="2 3">
    <name type="scientific">Nocardia nova</name>
    <dbReference type="NCBI Taxonomy" id="37330"/>
    <lineage>
        <taxon>Bacteria</taxon>
        <taxon>Bacillati</taxon>
        <taxon>Actinomycetota</taxon>
        <taxon>Actinomycetes</taxon>
        <taxon>Mycobacteriales</taxon>
        <taxon>Nocardiaceae</taxon>
        <taxon>Nocardia</taxon>
    </lineage>
</organism>
<dbReference type="Proteomes" id="UP000241647">
    <property type="component" value="Unassembled WGS sequence"/>
</dbReference>
<evidence type="ECO:0000313" key="3">
    <source>
        <dbReference type="Proteomes" id="UP000241647"/>
    </source>
</evidence>
<evidence type="ECO:0000313" key="2">
    <source>
        <dbReference type="EMBL" id="PSR64091.1"/>
    </source>
</evidence>
<dbReference type="InterPro" id="IPR000182">
    <property type="entry name" value="GNAT_dom"/>
</dbReference>
<keyword evidence="2" id="KW-0808">Transferase</keyword>
<feature type="domain" description="N-acetyltransferase" evidence="1">
    <location>
        <begin position="3"/>
        <end position="132"/>
    </location>
</feature>
<reference evidence="2 3" key="1">
    <citation type="submission" date="2018-02" db="EMBL/GenBank/DDBJ databases">
        <title>8 Nocardia nova and 1 Nocardia cyriacigeorgica strain used for evolution to TMP-SMX.</title>
        <authorList>
            <person name="Mehta H."/>
            <person name="Weng J."/>
            <person name="Shamoo Y."/>
        </authorList>
    </citation>
    <scope>NUCLEOTIDE SEQUENCE [LARGE SCALE GENOMIC DNA]</scope>
    <source>
        <strain evidence="2 3">ATCC 33727</strain>
    </source>
</reference>
<evidence type="ECO:0000259" key="1">
    <source>
        <dbReference type="PROSITE" id="PS51186"/>
    </source>
</evidence>
<sequence>MTVDLRIRFAVDDEALSRLHADAFGGDRTVVPWKARLERHSRSWVGAFVGARLVGFVHAVWDGGNHAFLLDTAVAPDLRRRRIGSDLVDALLGDLRELGIEWLHVDYEPHLHSFYRDACGFGATDAGLLRLN</sequence>
<dbReference type="RefSeq" id="WP_063023106.1">
    <property type="nucleotide sequence ID" value="NZ_PYHS01000004.1"/>
</dbReference>